<protein>
    <submittedName>
        <fullName evidence="2">Acetyltransferase (GNAT) domain-containing protein</fullName>
    </submittedName>
</protein>
<keyword evidence="3" id="KW-1185">Reference proteome</keyword>
<proteinExistence type="predicted"/>
<evidence type="ECO:0000313" key="3">
    <source>
        <dbReference type="Proteomes" id="UP000198619"/>
    </source>
</evidence>
<dbReference type="OrthoDB" id="9808687at2"/>
<organism evidence="2 3">
    <name type="scientific">Clostridium frigidicarnis</name>
    <dbReference type="NCBI Taxonomy" id="84698"/>
    <lineage>
        <taxon>Bacteria</taxon>
        <taxon>Bacillati</taxon>
        <taxon>Bacillota</taxon>
        <taxon>Clostridia</taxon>
        <taxon>Eubacteriales</taxon>
        <taxon>Clostridiaceae</taxon>
        <taxon>Clostridium</taxon>
    </lineage>
</organism>
<dbReference type="RefSeq" id="WP_090039848.1">
    <property type="nucleotide sequence ID" value="NZ_FOKI01000007.1"/>
</dbReference>
<dbReference type="GO" id="GO:0016740">
    <property type="term" value="F:transferase activity"/>
    <property type="evidence" value="ECO:0007669"/>
    <property type="project" value="UniProtKB-KW"/>
</dbReference>
<dbReference type="InterPro" id="IPR016181">
    <property type="entry name" value="Acyl_CoA_acyltransferase"/>
</dbReference>
<dbReference type="Proteomes" id="UP000198619">
    <property type="component" value="Unassembled WGS sequence"/>
</dbReference>
<dbReference type="Gene3D" id="3.40.630.30">
    <property type="match status" value="1"/>
</dbReference>
<gene>
    <name evidence="2" type="ORF">SAMN04488528_1007133</name>
</gene>
<evidence type="ECO:0000313" key="2">
    <source>
        <dbReference type="EMBL" id="SFA96978.1"/>
    </source>
</evidence>
<dbReference type="PANTHER" id="PTHR36174:SF1">
    <property type="entry name" value="LIPID II:GLYCINE GLYCYLTRANSFERASE"/>
    <property type="match status" value="1"/>
</dbReference>
<dbReference type="SUPFAM" id="SSF55729">
    <property type="entry name" value="Acyl-CoA N-acyltransferases (Nat)"/>
    <property type="match status" value="1"/>
</dbReference>
<sequence length="318" mass="37310">MSEFYIERYTENRKEEWNQFITKAKNGYFMFDRNYMDYHKDRFFDHSFIISKSNKIISVLPAIVRINSNKELELISHGGLTFGGLILDISVTASQVLDIFNGIIKYCKQNHIKSIVYKPIPYIYNKLPSQEDLYALYRYGFKLIRRDISSTIFLNEKIKLSKGRKCAINKAIKNGLEATRSFDFKEFIDLEYRVLKEKHNVKPVHTGVEIESLSQKFPNNIKLFTCHKNGRILAGTIIYENESTVHTQYMAVSEEGRDSGALDIIIYYLINDYYKEKLYFDFGISTENNGMYLNDGLIRQKEMFGGRAIAYDFYELRL</sequence>
<name>A0A1I0X9J9_9CLOT</name>
<dbReference type="InterPro" id="IPR050644">
    <property type="entry name" value="PG_Glycine_Bridge_Synth"/>
</dbReference>
<dbReference type="PANTHER" id="PTHR36174">
    <property type="entry name" value="LIPID II:GLYCINE GLYCYLTRANSFERASE"/>
    <property type="match status" value="1"/>
</dbReference>
<dbReference type="AlphaFoldDB" id="A0A1I0X9J9"/>
<dbReference type="STRING" id="84698.SAMN04488528_1007133"/>
<accession>A0A1I0X9J9</accession>
<dbReference type="Pfam" id="PF13480">
    <property type="entry name" value="Acetyltransf_6"/>
    <property type="match status" value="1"/>
</dbReference>
<evidence type="ECO:0000259" key="1">
    <source>
        <dbReference type="Pfam" id="PF13480"/>
    </source>
</evidence>
<dbReference type="EMBL" id="FOKI01000007">
    <property type="protein sequence ID" value="SFA96978.1"/>
    <property type="molecule type" value="Genomic_DNA"/>
</dbReference>
<dbReference type="InterPro" id="IPR038740">
    <property type="entry name" value="BioF2-like_GNAT_dom"/>
</dbReference>
<reference evidence="2 3" key="1">
    <citation type="submission" date="2016-10" db="EMBL/GenBank/DDBJ databases">
        <authorList>
            <person name="de Groot N.N."/>
        </authorList>
    </citation>
    <scope>NUCLEOTIDE SEQUENCE [LARGE SCALE GENOMIC DNA]</scope>
    <source>
        <strain evidence="2 3">DSM 12271</strain>
    </source>
</reference>
<keyword evidence="2" id="KW-0808">Transferase</keyword>
<feature type="domain" description="BioF2-like acetyltransferase" evidence="1">
    <location>
        <begin position="181"/>
        <end position="287"/>
    </location>
</feature>